<accession>A0A3B1DNA6</accession>
<feature type="region of interest" description="Disordered" evidence="1">
    <location>
        <begin position="1"/>
        <end position="21"/>
    </location>
</feature>
<dbReference type="EMBL" id="UOGL01000179">
    <property type="protein sequence ID" value="VAX38323.1"/>
    <property type="molecule type" value="Genomic_DNA"/>
</dbReference>
<organism evidence="2">
    <name type="scientific">hydrothermal vent metagenome</name>
    <dbReference type="NCBI Taxonomy" id="652676"/>
    <lineage>
        <taxon>unclassified sequences</taxon>
        <taxon>metagenomes</taxon>
        <taxon>ecological metagenomes</taxon>
    </lineage>
</organism>
<dbReference type="AlphaFoldDB" id="A0A3B1DNA6"/>
<reference evidence="2" key="1">
    <citation type="submission" date="2018-06" db="EMBL/GenBank/DDBJ databases">
        <authorList>
            <person name="Zhirakovskaya E."/>
        </authorList>
    </citation>
    <scope>NUCLEOTIDE SEQUENCE</scope>
</reference>
<evidence type="ECO:0000313" key="2">
    <source>
        <dbReference type="EMBL" id="VAX38323.1"/>
    </source>
</evidence>
<gene>
    <name evidence="2" type="ORF">MNBD_PLANCTO02-2842</name>
</gene>
<name>A0A3B1DNA6_9ZZZZ</name>
<protein>
    <submittedName>
        <fullName evidence="2">Uncharacterized protein</fullName>
    </submittedName>
</protein>
<sequence>MKKEKQNPFENSNQQTNNSLEFSPRVLEILETLEEVFDKIDTSKSTSEKELVCC</sequence>
<evidence type="ECO:0000256" key="1">
    <source>
        <dbReference type="SAM" id="MobiDB-lite"/>
    </source>
</evidence>
<feature type="compositionally biased region" description="Polar residues" evidence="1">
    <location>
        <begin position="8"/>
        <end position="21"/>
    </location>
</feature>
<proteinExistence type="predicted"/>